<dbReference type="EMBL" id="CP053073">
    <property type="protein sequence ID" value="QJR14230.1"/>
    <property type="molecule type" value="Genomic_DNA"/>
</dbReference>
<dbReference type="InterPro" id="IPR052200">
    <property type="entry name" value="Protoporphyrinogen_IX_DH"/>
</dbReference>
<evidence type="ECO:0000256" key="2">
    <source>
        <dbReference type="ARBA" id="ARBA00022643"/>
    </source>
</evidence>
<keyword evidence="5" id="KW-1185">Reference proteome</keyword>
<evidence type="ECO:0000256" key="1">
    <source>
        <dbReference type="ARBA" id="ARBA00022630"/>
    </source>
</evidence>
<proteinExistence type="predicted"/>
<dbReference type="PANTHER" id="PTHR38030">
    <property type="entry name" value="PROTOPORPHYRINOGEN IX DEHYDROGENASE [MENAQUINONE]"/>
    <property type="match status" value="1"/>
</dbReference>
<keyword evidence="2" id="KW-0288">FMN</keyword>
<dbReference type="SUPFAM" id="SSF52218">
    <property type="entry name" value="Flavoproteins"/>
    <property type="match status" value="1"/>
</dbReference>
<dbReference type="PROSITE" id="PS50902">
    <property type="entry name" value="FLAVODOXIN_LIKE"/>
    <property type="match status" value="1"/>
</dbReference>
<reference evidence="4 5" key="1">
    <citation type="submission" date="2020-04" db="EMBL/GenBank/DDBJ databases">
        <title>Usitatibacter rugosus gen. nov., sp. nov. and Usitatibacter palustris sp. nov., novel members of Usitatibacteraceae fam. nov. within the order Nitrosomonadales isolated from soil.</title>
        <authorList>
            <person name="Huber K.J."/>
            <person name="Neumann-Schaal M."/>
            <person name="Geppert A."/>
            <person name="Luckner M."/>
            <person name="Wanner G."/>
            <person name="Overmann J."/>
        </authorList>
    </citation>
    <scope>NUCLEOTIDE SEQUENCE [LARGE SCALE GENOMIC DNA]</scope>
    <source>
        <strain evidence="4 5">Swamp67</strain>
    </source>
</reference>
<dbReference type="PANTHER" id="PTHR38030:SF2">
    <property type="entry name" value="PROTOPORPHYRINOGEN IX DEHYDROGENASE [QUINONE]"/>
    <property type="match status" value="1"/>
</dbReference>
<gene>
    <name evidence="4" type="primary">hemG</name>
    <name evidence="4" type="ORF">DSM104440_01023</name>
</gene>
<sequence length="191" mass="20254">MSRVLVVFASVEGQARRIAERIGAALKAQGHGVSLVPADSIGLADEVSLHDGVVVGGSVRFGSHSRALISFAREARDAIDSRPNAFFSVCLSAGGPNPKPAVAQGYIDAFMTATGWKPRRVAGFAGSLLYSRYNPILRFVMRLISRKAKGETDTSRDYEYTDWGAVDAFARGFAGDVASTSVVSPGNVRSS</sequence>
<dbReference type="AlphaFoldDB" id="A0A6M4H450"/>
<dbReference type="Gene3D" id="3.40.50.360">
    <property type="match status" value="1"/>
</dbReference>
<dbReference type="KEGG" id="upl:DSM104440_01023"/>
<name>A0A6M4H450_9PROT</name>
<dbReference type="InterPro" id="IPR008254">
    <property type="entry name" value="Flavodoxin/NO_synth"/>
</dbReference>
<dbReference type="GO" id="GO:0070819">
    <property type="term" value="F:menaquinone-dependent protoporphyrinogen oxidase activity"/>
    <property type="evidence" value="ECO:0007669"/>
    <property type="project" value="TreeGrafter"/>
</dbReference>
<dbReference type="InParanoid" id="A0A6M4H450"/>
<keyword evidence="4" id="KW-0560">Oxidoreductase</keyword>
<dbReference type="RefSeq" id="WP_171161010.1">
    <property type="nucleotide sequence ID" value="NZ_CP053073.1"/>
</dbReference>
<evidence type="ECO:0000259" key="3">
    <source>
        <dbReference type="PROSITE" id="PS50902"/>
    </source>
</evidence>
<dbReference type="Pfam" id="PF12724">
    <property type="entry name" value="Flavodoxin_5"/>
    <property type="match status" value="1"/>
</dbReference>
<dbReference type="GO" id="GO:0010181">
    <property type="term" value="F:FMN binding"/>
    <property type="evidence" value="ECO:0007669"/>
    <property type="project" value="InterPro"/>
</dbReference>
<organism evidence="4 5">
    <name type="scientific">Usitatibacter palustris</name>
    <dbReference type="NCBI Taxonomy" id="2732487"/>
    <lineage>
        <taxon>Bacteria</taxon>
        <taxon>Pseudomonadati</taxon>
        <taxon>Pseudomonadota</taxon>
        <taxon>Betaproteobacteria</taxon>
        <taxon>Nitrosomonadales</taxon>
        <taxon>Usitatibacteraceae</taxon>
        <taxon>Usitatibacter</taxon>
    </lineage>
</organism>
<evidence type="ECO:0000313" key="4">
    <source>
        <dbReference type="EMBL" id="QJR14230.1"/>
    </source>
</evidence>
<keyword evidence="1" id="KW-0285">Flavoprotein</keyword>
<dbReference type="GO" id="GO:0006783">
    <property type="term" value="P:heme biosynthetic process"/>
    <property type="evidence" value="ECO:0007669"/>
    <property type="project" value="TreeGrafter"/>
</dbReference>
<dbReference type="FunCoup" id="A0A6M4H450">
    <property type="interactions" value="135"/>
</dbReference>
<dbReference type="InterPro" id="IPR026816">
    <property type="entry name" value="Flavodoxin_dom"/>
</dbReference>
<evidence type="ECO:0000313" key="5">
    <source>
        <dbReference type="Proteomes" id="UP000503096"/>
    </source>
</evidence>
<protein>
    <submittedName>
        <fullName evidence="4">Protoporphyrinogen IX dehydrogenase [menaquinone]</fullName>
        <ecNumber evidence="4">1.3.5.3</ecNumber>
    </submittedName>
</protein>
<dbReference type="EC" id="1.3.5.3" evidence="4"/>
<dbReference type="InterPro" id="IPR029039">
    <property type="entry name" value="Flavoprotein-like_sf"/>
</dbReference>
<dbReference type="Proteomes" id="UP000503096">
    <property type="component" value="Chromosome"/>
</dbReference>
<accession>A0A6M4H450</accession>
<feature type="domain" description="Flavodoxin-like" evidence="3">
    <location>
        <begin position="4"/>
        <end position="168"/>
    </location>
</feature>